<evidence type="ECO:0000313" key="2">
    <source>
        <dbReference type="Proteomes" id="UP000324832"/>
    </source>
</evidence>
<accession>A0A5E4PLE9</accession>
<sequence>MSIKGQKFTGWPPTPLPAAWMNRKMAVNSVCAHPRRNALEQIEPSPKKKQNQSKRVQLKVIPMKYLAGFHWIGDDEAVAVEILPENIVSQLPPIMAKKKHNME</sequence>
<name>A0A5E4PLE9_9NEOP</name>
<gene>
    <name evidence="1" type="ORF">LSINAPIS_LOCUS527</name>
</gene>
<reference evidence="1 2" key="1">
    <citation type="submission" date="2017-07" db="EMBL/GenBank/DDBJ databases">
        <authorList>
            <person name="Talla V."/>
            <person name="Backstrom N."/>
        </authorList>
    </citation>
    <scope>NUCLEOTIDE SEQUENCE [LARGE SCALE GENOMIC DNA]</scope>
</reference>
<organism evidence="1 2">
    <name type="scientific">Leptidea sinapis</name>
    <dbReference type="NCBI Taxonomy" id="189913"/>
    <lineage>
        <taxon>Eukaryota</taxon>
        <taxon>Metazoa</taxon>
        <taxon>Ecdysozoa</taxon>
        <taxon>Arthropoda</taxon>
        <taxon>Hexapoda</taxon>
        <taxon>Insecta</taxon>
        <taxon>Pterygota</taxon>
        <taxon>Neoptera</taxon>
        <taxon>Endopterygota</taxon>
        <taxon>Lepidoptera</taxon>
        <taxon>Glossata</taxon>
        <taxon>Ditrysia</taxon>
        <taxon>Papilionoidea</taxon>
        <taxon>Pieridae</taxon>
        <taxon>Dismorphiinae</taxon>
        <taxon>Leptidea</taxon>
    </lineage>
</organism>
<dbReference type="EMBL" id="FZQP02000016">
    <property type="protein sequence ID" value="VVC86763.1"/>
    <property type="molecule type" value="Genomic_DNA"/>
</dbReference>
<keyword evidence="2" id="KW-1185">Reference proteome</keyword>
<dbReference type="AlphaFoldDB" id="A0A5E4PLE9"/>
<dbReference type="Proteomes" id="UP000324832">
    <property type="component" value="Unassembled WGS sequence"/>
</dbReference>
<proteinExistence type="predicted"/>
<evidence type="ECO:0000313" key="1">
    <source>
        <dbReference type="EMBL" id="VVC86763.1"/>
    </source>
</evidence>
<protein>
    <submittedName>
        <fullName evidence="1">Uncharacterized protein</fullName>
    </submittedName>
</protein>